<comment type="caution">
    <text evidence="1">The sequence shown here is derived from an EMBL/GenBank/DDBJ whole genome shotgun (WGS) entry which is preliminary data.</text>
</comment>
<dbReference type="AlphaFoldDB" id="A0A916K1L8"/>
<sequence length="148" mass="14680">MDLKFSFGASNPLPLTTEGAGSASPGPGSSRLSLRVTLGDFPGQVVCEALSGDGVSYARAEKIAADPAALAAAVRSAIARAGAELPEPLIESVTEIELALGGAEAEVLVGLGLALGQNADPTGPISSVDEALQARTGVSAGTPIRLSR</sequence>
<evidence type="ECO:0000313" key="2">
    <source>
        <dbReference type="Proteomes" id="UP000693892"/>
    </source>
</evidence>
<dbReference type="EMBL" id="CAJVAP010000050">
    <property type="protein sequence ID" value="CAG7622771.1"/>
    <property type="molecule type" value="Genomic_DNA"/>
</dbReference>
<dbReference type="Proteomes" id="UP000693892">
    <property type="component" value="Unassembled WGS sequence"/>
</dbReference>
<proteinExistence type="predicted"/>
<reference evidence="1" key="1">
    <citation type="submission" date="2021-06" db="EMBL/GenBank/DDBJ databases">
        <authorList>
            <person name="Criscuolo A."/>
        </authorList>
    </citation>
    <scope>NUCLEOTIDE SEQUENCE</scope>
    <source>
        <strain evidence="1">CIP111803</strain>
    </source>
</reference>
<organism evidence="1 2">
    <name type="scientific">Leucobacter soli</name>
    <dbReference type="NCBI Taxonomy" id="2812850"/>
    <lineage>
        <taxon>Bacteria</taxon>
        <taxon>Bacillati</taxon>
        <taxon>Actinomycetota</taxon>
        <taxon>Actinomycetes</taxon>
        <taxon>Micrococcales</taxon>
        <taxon>Microbacteriaceae</taxon>
        <taxon>Leucobacter</taxon>
    </lineage>
</organism>
<gene>
    <name evidence="1" type="ORF">LEUCIP111803_02553</name>
</gene>
<evidence type="ECO:0000313" key="1">
    <source>
        <dbReference type="EMBL" id="CAG7622771.1"/>
    </source>
</evidence>
<accession>A0A916K1L8</accession>
<protein>
    <submittedName>
        <fullName evidence="1">Uncharacterized protein</fullName>
    </submittedName>
</protein>
<name>A0A916K1L8_9MICO</name>
<keyword evidence="2" id="KW-1185">Reference proteome</keyword>
<dbReference type="RefSeq" id="WP_218116462.1">
    <property type="nucleotide sequence ID" value="NZ_CAJVAP010000050.1"/>
</dbReference>